<organism evidence="5 6">
    <name type="scientific">Pan troglodytes</name>
    <name type="common">Chimpanzee</name>
    <dbReference type="NCBI Taxonomy" id="9598"/>
    <lineage>
        <taxon>Eukaryota</taxon>
        <taxon>Metazoa</taxon>
        <taxon>Chordata</taxon>
        <taxon>Craniata</taxon>
        <taxon>Vertebrata</taxon>
        <taxon>Euteleostomi</taxon>
        <taxon>Mammalia</taxon>
        <taxon>Eutheria</taxon>
        <taxon>Euarchontoglires</taxon>
        <taxon>Primates</taxon>
        <taxon>Haplorrhini</taxon>
        <taxon>Catarrhini</taxon>
        <taxon>Hominidae</taxon>
        <taxon>Pan</taxon>
    </lineage>
</organism>
<evidence type="ECO:0000256" key="1">
    <source>
        <dbReference type="ARBA" id="ARBA00009156"/>
    </source>
</evidence>
<dbReference type="GO" id="GO:0005975">
    <property type="term" value="P:carbohydrate metabolic process"/>
    <property type="evidence" value="ECO:0007669"/>
    <property type="project" value="InterPro"/>
</dbReference>
<dbReference type="SMR" id="A0A2J8L3G7"/>
<proteinExistence type="inferred from homology"/>
<keyword evidence="2" id="KW-0808">Transferase</keyword>
<keyword evidence="3" id="KW-0418">Kinase</keyword>
<dbReference type="Pfam" id="PF02782">
    <property type="entry name" value="FGGY_C"/>
    <property type="match status" value="1"/>
</dbReference>
<accession>A0A2J8L3G7</accession>
<evidence type="ECO:0000259" key="4">
    <source>
        <dbReference type="Pfam" id="PF02782"/>
    </source>
</evidence>
<dbReference type="PANTHER" id="PTHR10196">
    <property type="entry name" value="SUGAR KINASE"/>
    <property type="match status" value="1"/>
</dbReference>
<comment type="similarity">
    <text evidence="1">Belongs to the FGGY kinase family.</text>
</comment>
<dbReference type="Proteomes" id="UP000236370">
    <property type="component" value="Unassembled WGS sequence"/>
</dbReference>
<comment type="caution">
    <text evidence="5">The sequence shown here is derived from an EMBL/GenBank/DDBJ whole genome shotgun (WGS) entry which is preliminary data.</text>
</comment>
<dbReference type="SUPFAM" id="SSF53067">
    <property type="entry name" value="Actin-like ATPase domain"/>
    <property type="match status" value="1"/>
</dbReference>
<name>A0A2J8L3G7_PANTR</name>
<feature type="domain" description="Carbohydrate kinase FGGY C-terminal" evidence="4">
    <location>
        <begin position="2"/>
        <end position="61"/>
    </location>
</feature>
<dbReference type="GO" id="GO:0016301">
    <property type="term" value="F:kinase activity"/>
    <property type="evidence" value="ECO:0007669"/>
    <property type="project" value="UniProtKB-KW"/>
</dbReference>
<evidence type="ECO:0000313" key="6">
    <source>
        <dbReference type="Proteomes" id="UP000236370"/>
    </source>
</evidence>
<dbReference type="EMBL" id="NBAG03000316">
    <property type="protein sequence ID" value="PNI41789.1"/>
    <property type="molecule type" value="Genomic_DNA"/>
</dbReference>
<dbReference type="InterPro" id="IPR043129">
    <property type="entry name" value="ATPase_NBD"/>
</dbReference>
<protein>
    <submittedName>
        <fullName evidence="5">GK isoform 12</fullName>
    </submittedName>
</protein>
<dbReference type="AlphaFoldDB" id="A0A2J8L3G7"/>
<evidence type="ECO:0000313" key="5">
    <source>
        <dbReference type="EMBL" id="PNI41789.1"/>
    </source>
</evidence>
<gene>
    <name evidence="5" type="ORF">CK820_G0033316</name>
</gene>
<sequence length="94" mass="10032">KILDAMNRDCGIPLSHLQVDGGMTSNKILMQLQADILYIPVVKPSMPETTALGAAMAAGAAEGVGVWSLEPEDLSAVTMERFEPQINAEGTFKE</sequence>
<dbReference type="PANTHER" id="PTHR10196:SF56">
    <property type="entry name" value="GLYCEROL KINASE"/>
    <property type="match status" value="1"/>
</dbReference>
<evidence type="ECO:0000256" key="2">
    <source>
        <dbReference type="ARBA" id="ARBA00022679"/>
    </source>
</evidence>
<feature type="non-terminal residue" evidence="5">
    <location>
        <position position="1"/>
    </location>
</feature>
<dbReference type="Gene3D" id="3.30.420.40">
    <property type="match status" value="1"/>
</dbReference>
<evidence type="ECO:0000256" key="3">
    <source>
        <dbReference type="ARBA" id="ARBA00022777"/>
    </source>
</evidence>
<reference evidence="5 6" key="1">
    <citation type="submission" date="2017-12" db="EMBL/GenBank/DDBJ databases">
        <title>High-resolution comparative analysis of great ape genomes.</title>
        <authorList>
            <person name="Pollen A."/>
            <person name="Hastie A."/>
            <person name="Hormozdiari F."/>
            <person name="Dougherty M."/>
            <person name="Liu R."/>
            <person name="Chaisson M."/>
            <person name="Hoppe E."/>
            <person name="Hill C."/>
            <person name="Pang A."/>
            <person name="Hillier L."/>
            <person name="Baker C."/>
            <person name="Armstrong J."/>
            <person name="Shendure J."/>
            <person name="Paten B."/>
            <person name="Wilson R."/>
            <person name="Chao H."/>
            <person name="Schneider V."/>
            <person name="Ventura M."/>
            <person name="Kronenberg Z."/>
            <person name="Murali S."/>
            <person name="Gordon D."/>
            <person name="Cantsilieris S."/>
            <person name="Munson K."/>
            <person name="Nelson B."/>
            <person name="Raja A."/>
            <person name="Underwood J."/>
            <person name="Diekhans M."/>
            <person name="Fiddes I."/>
            <person name="Haussler D."/>
            <person name="Eichler E."/>
        </authorList>
    </citation>
    <scope>NUCLEOTIDE SEQUENCE [LARGE SCALE GENOMIC DNA]</scope>
    <source>
        <strain evidence="5">Yerkes chimp pedigree #C0471</strain>
    </source>
</reference>
<dbReference type="InterPro" id="IPR018485">
    <property type="entry name" value="FGGY_C"/>
</dbReference>